<keyword evidence="4 7" id="KW-1133">Transmembrane helix</keyword>
<evidence type="ECO:0000259" key="8">
    <source>
        <dbReference type="Pfam" id="PF02687"/>
    </source>
</evidence>
<feature type="transmembrane region" description="Helical" evidence="7">
    <location>
        <begin position="318"/>
        <end position="345"/>
    </location>
</feature>
<dbReference type="PANTHER" id="PTHR30572">
    <property type="entry name" value="MEMBRANE COMPONENT OF TRANSPORTER-RELATED"/>
    <property type="match status" value="1"/>
</dbReference>
<evidence type="ECO:0000256" key="6">
    <source>
        <dbReference type="ARBA" id="ARBA00038076"/>
    </source>
</evidence>
<comment type="subcellular location">
    <subcellularLocation>
        <location evidence="1">Cell membrane</location>
        <topology evidence="1">Multi-pass membrane protein</topology>
    </subcellularLocation>
</comment>
<accession>A0A7Y2Q2F1</accession>
<evidence type="ECO:0000256" key="7">
    <source>
        <dbReference type="SAM" id="Phobius"/>
    </source>
</evidence>
<dbReference type="PANTHER" id="PTHR30572:SF15">
    <property type="entry name" value="ABC TRANSPORTER PERMEASE"/>
    <property type="match status" value="1"/>
</dbReference>
<dbReference type="Pfam" id="PF02687">
    <property type="entry name" value="FtsX"/>
    <property type="match status" value="1"/>
</dbReference>
<keyword evidence="11" id="KW-1185">Reference proteome</keyword>
<evidence type="ECO:0000313" key="10">
    <source>
        <dbReference type="EMBL" id="NNH04990.1"/>
    </source>
</evidence>
<evidence type="ECO:0000256" key="1">
    <source>
        <dbReference type="ARBA" id="ARBA00004651"/>
    </source>
</evidence>
<feature type="transmembrane region" description="Helical" evidence="7">
    <location>
        <begin position="22"/>
        <end position="43"/>
    </location>
</feature>
<name>A0A7Y2Q2F1_9MICO</name>
<dbReference type="InterPro" id="IPR025857">
    <property type="entry name" value="MacB_PCD"/>
</dbReference>
<feature type="transmembrane region" description="Helical" evidence="7">
    <location>
        <begin position="365"/>
        <end position="391"/>
    </location>
</feature>
<dbReference type="Proteomes" id="UP000543598">
    <property type="component" value="Unassembled WGS sequence"/>
</dbReference>
<dbReference type="Pfam" id="PF12704">
    <property type="entry name" value="MacB_PCD"/>
    <property type="match status" value="1"/>
</dbReference>
<evidence type="ECO:0000256" key="3">
    <source>
        <dbReference type="ARBA" id="ARBA00022692"/>
    </source>
</evidence>
<evidence type="ECO:0000313" key="11">
    <source>
        <dbReference type="Proteomes" id="UP000543598"/>
    </source>
</evidence>
<dbReference type="GO" id="GO:0005886">
    <property type="term" value="C:plasma membrane"/>
    <property type="evidence" value="ECO:0007669"/>
    <property type="project" value="UniProtKB-SubCell"/>
</dbReference>
<comment type="similarity">
    <text evidence="6">Belongs to the ABC-4 integral membrane protein family.</text>
</comment>
<gene>
    <name evidence="10" type="ORF">HLA99_14155</name>
</gene>
<dbReference type="EMBL" id="JABEMB010000028">
    <property type="protein sequence ID" value="NNH04990.1"/>
    <property type="molecule type" value="Genomic_DNA"/>
</dbReference>
<feature type="domain" description="ABC3 transporter permease C-terminal" evidence="8">
    <location>
        <begin position="277"/>
        <end position="393"/>
    </location>
</feature>
<keyword evidence="2" id="KW-1003">Cell membrane</keyword>
<evidence type="ECO:0000256" key="2">
    <source>
        <dbReference type="ARBA" id="ARBA00022475"/>
    </source>
</evidence>
<dbReference type="InterPro" id="IPR003838">
    <property type="entry name" value="ABC3_permease_C"/>
</dbReference>
<proteinExistence type="inferred from homology"/>
<organism evidence="10 11">
    <name type="scientific">Microbacterium ulmi</name>
    <dbReference type="NCBI Taxonomy" id="179095"/>
    <lineage>
        <taxon>Bacteria</taxon>
        <taxon>Bacillati</taxon>
        <taxon>Actinomycetota</taxon>
        <taxon>Actinomycetes</taxon>
        <taxon>Micrococcales</taxon>
        <taxon>Microbacteriaceae</taxon>
        <taxon>Microbacterium</taxon>
    </lineage>
</organism>
<feature type="domain" description="MacB-like periplasmic core" evidence="9">
    <location>
        <begin position="23"/>
        <end position="207"/>
    </location>
</feature>
<keyword evidence="5 7" id="KW-0472">Membrane</keyword>
<dbReference type="GO" id="GO:0022857">
    <property type="term" value="F:transmembrane transporter activity"/>
    <property type="evidence" value="ECO:0007669"/>
    <property type="project" value="TreeGrafter"/>
</dbReference>
<sequence>MSGIVGALSDAWAELRHHKLRVLLSLIGIAVSVAALTAVVALGEFQRQFQAEQSDRSGGRVATLMVSANSTDGSMLDWEAFDDRVQRVSERFEFSHSTRIVDQLTVQLQTPDQVQPAMTRLIDPAYPVIHRTPLVEGRWLRDGDEQLLAAPVVITEPLWDVYGRPDLDGFTLRLGGELAGTYPVVGVTPRQYDGDQEKRITMLYDSYTSRVDALPADLFVSWEIWVPGEMAADIGPVLAMDLRAGLENAEVHVNRSDWGSRPEAQAGSMIFELITGSIAGLVLLLGGLGLVNIQLVAMRQRIREIGVRRSFGATGGRIFSSVLLESVVATAVAGVIGIAIAIAVLRAPFVLQMFQGLQDIPPFPMRAAITGLVAAVAIGALAGFIPALVAVRAKVIEALRF</sequence>
<evidence type="ECO:0000259" key="9">
    <source>
        <dbReference type="Pfam" id="PF12704"/>
    </source>
</evidence>
<dbReference type="InterPro" id="IPR050250">
    <property type="entry name" value="Macrolide_Exporter_MacB"/>
</dbReference>
<dbReference type="AlphaFoldDB" id="A0A7Y2Q2F1"/>
<dbReference type="RefSeq" id="WP_167039001.1">
    <property type="nucleotide sequence ID" value="NZ_BAAANA010000001.1"/>
</dbReference>
<keyword evidence="3 7" id="KW-0812">Transmembrane</keyword>
<protein>
    <submittedName>
        <fullName evidence="10">ABC transporter permease</fullName>
    </submittedName>
</protein>
<comment type="caution">
    <text evidence="10">The sequence shown here is derived from an EMBL/GenBank/DDBJ whole genome shotgun (WGS) entry which is preliminary data.</text>
</comment>
<evidence type="ECO:0000256" key="4">
    <source>
        <dbReference type="ARBA" id="ARBA00022989"/>
    </source>
</evidence>
<reference evidence="10 11" key="1">
    <citation type="submission" date="2020-05" db="EMBL/GenBank/DDBJ databases">
        <title>MicrobeNet Type strains.</title>
        <authorList>
            <person name="Nicholson A.C."/>
        </authorList>
    </citation>
    <scope>NUCLEOTIDE SEQUENCE [LARGE SCALE GENOMIC DNA]</scope>
    <source>
        <strain evidence="10 11">JCM 14282</strain>
    </source>
</reference>
<evidence type="ECO:0000256" key="5">
    <source>
        <dbReference type="ARBA" id="ARBA00023136"/>
    </source>
</evidence>
<feature type="transmembrane region" description="Helical" evidence="7">
    <location>
        <begin position="278"/>
        <end position="297"/>
    </location>
</feature>